<name>A0A318TF59_9BACL</name>
<evidence type="ECO:0000259" key="5">
    <source>
        <dbReference type="Pfam" id="PF00501"/>
    </source>
</evidence>
<proteinExistence type="inferred from homology"/>
<keyword evidence="8" id="KW-1185">Reference proteome</keyword>
<dbReference type="InterPro" id="IPR032387">
    <property type="entry name" value="ACAS_N"/>
</dbReference>
<dbReference type="OrthoDB" id="9778383at2"/>
<evidence type="ECO:0000259" key="6">
    <source>
        <dbReference type="Pfam" id="PF16177"/>
    </source>
</evidence>
<dbReference type="AlphaFoldDB" id="A0A318TF59"/>
<dbReference type="PANTHER" id="PTHR42921">
    <property type="entry name" value="ACETOACETYL-COA SYNTHETASE"/>
    <property type="match status" value="1"/>
</dbReference>
<evidence type="ECO:0000256" key="4">
    <source>
        <dbReference type="ARBA" id="ARBA00022840"/>
    </source>
</evidence>
<keyword evidence="4" id="KW-0067">ATP-binding</keyword>
<comment type="caution">
    <text evidence="7">The sequence shown here is derived from an EMBL/GenBank/DDBJ whole genome shotgun (WGS) entry which is preliminary data.</text>
</comment>
<organism evidence="7 8">
    <name type="scientific">Ureibacillus chungkukjangi</name>
    <dbReference type="NCBI Taxonomy" id="1202712"/>
    <lineage>
        <taxon>Bacteria</taxon>
        <taxon>Bacillati</taxon>
        <taxon>Bacillota</taxon>
        <taxon>Bacilli</taxon>
        <taxon>Bacillales</taxon>
        <taxon>Caryophanaceae</taxon>
        <taxon>Ureibacillus</taxon>
    </lineage>
</organism>
<gene>
    <name evidence="7" type="ORF">BJ095_1411</name>
</gene>
<evidence type="ECO:0000313" key="8">
    <source>
        <dbReference type="Proteomes" id="UP000247416"/>
    </source>
</evidence>
<dbReference type="Gene3D" id="3.30.300.30">
    <property type="match status" value="1"/>
</dbReference>
<dbReference type="GO" id="GO:0006629">
    <property type="term" value="P:lipid metabolic process"/>
    <property type="evidence" value="ECO:0007669"/>
    <property type="project" value="InterPro"/>
</dbReference>
<dbReference type="InterPro" id="IPR020845">
    <property type="entry name" value="AMP-binding_CS"/>
</dbReference>
<keyword evidence="2" id="KW-0436">Ligase</keyword>
<dbReference type="NCBIfam" id="TIGR01217">
    <property type="entry name" value="ac_ac_CoA_syn"/>
    <property type="match status" value="1"/>
</dbReference>
<dbReference type="InterPro" id="IPR000873">
    <property type="entry name" value="AMP-dep_synth/lig_dom"/>
</dbReference>
<protein>
    <submittedName>
        <fullName evidence="7">Acetoacetyl-CoA synthetase</fullName>
    </submittedName>
</protein>
<dbReference type="InterPro" id="IPR042099">
    <property type="entry name" value="ANL_N_sf"/>
</dbReference>
<dbReference type="EMBL" id="QJTJ01000041">
    <property type="protein sequence ID" value="PYF02467.1"/>
    <property type="molecule type" value="Genomic_DNA"/>
</dbReference>
<dbReference type="SUPFAM" id="SSF56801">
    <property type="entry name" value="Acetyl-CoA synthetase-like"/>
    <property type="match status" value="1"/>
</dbReference>
<dbReference type="InterPro" id="IPR005914">
    <property type="entry name" value="Acac_CoA_synth"/>
</dbReference>
<feature type="domain" description="Acetyl-coenzyme A synthetase N-terminal" evidence="6">
    <location>
        <begin position="43"/>
        <end position="96"/>
    </location>
</feature>
<evidence type="ECO:0000256" key="1">
    <source>
        <dbReference type="ARBA" id="ARBA00006432"/>
    </source>
</evidence>
<keyword evidence="3" id="KW-0547">Nucleotide-binding</keyword>
<dbReference type="GO" id="GO:0030729">
    <property type="term" value="F:acetoacetate-CoA ligase activity"/>
    <property type="evidence" value="ECO:0007669"/>
    <property type="project" value="InterPro"/>
</dbReference>
<dbReference type="Proteomes" id="UP000247416">
    <property type="component" value="Unassembled WGS sequence"/>
</dbReference>
<evidence type="ECO:0000256" key="3">
    <source>
        <dbReference type="ARBA" id="ARBA00022741"/>
    </source>
</evidence>
<dbReference type="PANTHER" id="PTHR42921:SF1">
    <property type="entry name" value="ACETOACETYL-COA SYNTHETASE"/>
    <property type="match status" value="1"/>
</dbReference>
<comment type="similarity">
    <text evidence="1">Belongs to the ATP-dependent AMP-binding enzyme family.</text>
</comment>
<feature type="domain" description="AMP-dependent synthetase/ligase" evidence="5">
    <location>
        <begin position="101"/>
        <end position="473"/>
    </location>
</feature>
<dbReference type="Gene3D" id="3.40.50.12780">
    <property type="entry name" value="N-terminal domain of ligase-like"/>
    <property type="match status" value="1"/>
</dbReference>
<dbReference type="GO" id="GO:0005524">
    <property type="term" value="F:ATP binding"/>
    <property type="evidence" value="ECO:0007669"/>
    <property type="project" value="UniProtKB-KW"/>
</dbReference>
<dbReference type="NCBIfam" id="NF002937">
    <property type="entry name" value="PRK03584.1"/>
    <property type="match status" value="1"/>
</dbReference>
<accession>A0A318TF59</accession>
<dbReference type="RefSeq" id="WP_107937575.1">
    <property type="nucleotide sequence ID" value="NZ_CP085009.1"/>
</dbReference>
<evidence type="ECO:0000256" key="2">
    <source>
        <dbReference type="ARBA" id="ARBA00022598"/>
    </source>
</evidence>
<reference evidence="7 8" key="1">
    <citation type="submission" date="2018-06" db="EMBL/GenBank/DDBJ databases">
        <title>Genomic Encyclopedia of Archaeal and Bacterial Type Strains, Phase II (KMG-II): from individual species to whole genera.</title>
        <authorList>
            <person name="Goeker M."/>
        </authorList>
    </citation>
    <scope>NUCLEOTIDE SEQUENCE [LARGE SCALE GENOMIC DNA]</scope>
    <source>
        <strain evidence="7 8">KACC 16626</strain>
    </source>
</reference>
<dbReference type="Pfam" id="PF00501">
    <property type="entry name" value="AMP-binding"/>
    <property type="match status" value="1"/>
</dbReference>
<dbReference type="InterPro" id="IPR045851">
    <property type="entry name" value="AMP-bd_C_sf"/>
</dbReference>
<dbReference type="CDD" id="cd05943">
    <property type="entry name" value="AACS"/>
    <property type="match status" value="1"/>
</dbReference>
<dbReference type="PROSITE" id="PS00455">
    <property type="entry name" value="AMP_BINDING"/>
    <property type="match status" value="1"/>
</dbReference>
<evidence type="ECO:0000313" key="7">
    <source>
        <dbReference type="EMBL" id="PYF02467.1"/>
    </source>
</evidence>
<sequence length="657" mass="74142">MKVVTEGALLWEPSKEQIENSSITQFKNWVNEERDLSIQNPAELWKWSVDELEQFWESVWKYCKVKSHTPYEQVLEKRTMPGAKWFSGATVNYAEHVFRNSRADRPALIFKSETVSNREVSWQELQEKTAMVRQYLISLGVKKGDRVVAYMPNIPETVIAFLACASMGVIWSVCSPDFGTGSVIDRFKQIEPTVLFAVDGYSYNGVIHHKLDSVGELQAELPTLTKTILFPYIQSENTIANDKTIYWDDMLQEKVELEFDAVPFDHPLWILFSSGTTGLPKPIVQGQGGIIIEHLKTLAIEQGIDQDDVFFWFTTTGWMMWNLLMAGLLTGGTVVLYDGSPAYPNINVLWDFADEAGITFFGTSAAFLNICMKTGVRPNENNSFSKLKAVYSTGSPLSVEGFSWGYENVKKDLWFVSASGGTDICAAFVGGCPVLPVYAGEIQARALGANVQSFTDEGQAVLNEVGELVITDPMPSMPLYFWNDQDNERYLESYFEMFPGVWRHGDWIKIDEKGSSIIFGRSDSTINRQGVRLGTSEIYRVVEALDEVIEGLVVDLEYLERSSYLALFIVLKPNTILSDSLKEMIKSEIKQKVSPRFVPNEIFEIKEIPKTFSGKKLEVPIRKILLGQPVEKVVNRGSVTNPDSLNYFIELSKEINK</sequence>
<dbReference type="Pfam" id="PF16177">
    <property type="entry name" value="ACAS_N"/>
    <property type="match status" value="1"/>
</dbReference>